<protein>
    <submittedName>
        <fullName evidence="2">Uncharacterized protein</fullName>
    </submittedName>
</protein>
<dbReference type="EMBL" id="JALNTZ010003734">
    <property type="protein sequence ID" value="KAJ3616129.1"/>
    <property type="molecule type" value="Genomic_DNA"/>
</dbReference>
<comment type="caution">
    <text evidence="2">The sequence shown here is derived from an EMBL/GenBank/DDBJ whole genome shotgun (WGS) entry which is preliminary data.</text>
</comment>
<reference evidence="2" key="1">
    <citation type="journal article" date="2023" name="G3 (Bethesda)">
        <title>Whole genome assemblies of Zophobas morio and Tenebrio molitor.</title>
        <authorList>
            <person name="Kaur S."/>
            <person name="Stinson S.A."/>
            <person name="diCenzo G.C."/>
        </authorList>
    </citation>
    <scope>NUCLEOTIDE SEQUENCE</scope>
    <source>
        <strain evidence="2">QUZm001</strain>
    </source>
</reference>
<name>A0AA38HGL5_9CUCU</name>
<evidence type="ECO:0000313" key="2">
    <source>
        <dbReference type="EMBL" id="KAJ3616129.1"/>
    </source>
</evidence>
<organism evidence="2 3">
    <name type="scientific">Zophobas morio</name>
    <dbReference type="NCBI Taxonomy" id="2755281"/>
    <lineage>
        <taxon>Eukaryota</taxon>
        <taxon>Metazoa</taxon>
        <taxon>Ecdysozoa</taxon>
        <taxon>Arthropoda</taxon>
        <taxon>Hexapoda</taxon>
        <taxon>Insecta</taxon>
        <taxon>Pterygota</taxon>
        <taxon>Neoptera</taxon>
        <taxon>Endopterygota</taxon>
        <taxon>Coleoptera</taxon>
        <taxon>Polyphaga</taxon>
        <taxon>Cucujiformia</taxon>
        <taxon>Tenebrionidae</taxon>
        <taxon>Zophobas</taxon>
    </lineage>
</organism>
<accession>A0AA38HGL5</accession>
<evidence type="ECO:0000313" key="3">
    <source>
        <dbReference type="Proteomes" id="UP001168821"/>
    </source>
</evidence>
<sequence length="98" mass="11169">MSFTLDYNGVGDSTSNADTQTTKLDDELLDNFNPYQTKYEYQKDLLTDDAKNKLDTSRTSGVVLGKEQLGMDDEALKNYDGYGMIQDMKKVHHQYKVT</sequence>
<dbReference type="AlphaFoldDB" id="A0AA38HGL5"/>
<gene>
    <name evidence="2" type="ORF">Zmor_012047</name>
</gene>
<feature type="region of interest" description="Disordered" evidence="1">
    <location>
        <begin position="1"/>
        <end position="22"/>
    </location>
</feature>
<keyword evidence="3" id="KW-1185">Reference proteome</keyword>
<dbReference type="Proteomes" id="UP001168821">
    <property type="component" value="Unassembled WGS sequence"/>
</dbReference>
<evidence type="ECO:0000256" key="1">
    <source>
        <dbReference type="SAM" id="MobiDB-lite"/>
    </source>
</evidence>
<proteinExistence type="predicted"/>